<keyword evidence="1" id="KW-0812">Transmembrane</keyword>
<keyword evidence="3" id="KW-1185">Reference proteome</keyword>
<name>A0A938YQK6_9ACTN</name>
<evidence type="ECO:0000313" key="2">
    <source>
        <dbReference type="EMBL" id="MBM9477589.1"/>
    </source>
</evidence>
<comment type="caution">
    <text evidence="2">The sequence shown here is derived from an EMBL/GenBank/DDBJ whole genome shotgun (WGS) entry which is preliminary data.</text>
</comment>
<protein>
    <recommendedName>
        <fullName evidence="4">Alkaline shock response membrane anchor protein AmaP</fullName>
    </recommendedName>
</protein>
<organism evidence="2 3">
    <name type="scientific">Nakamurella flavida</name>
    <dbReference type="NCBI Taxonomy" id="363630"/>
    <lineage>
        <taxon>Bacteria</taxon>
        <taxon>Bacillati</taxon>
        <taxon>Actinomycetota</taxon>
        <taxon>Actinomycetes</taxon>
        <taxon>Nakamurellales</taxon>
        <taxon>Nakamurellaceae</taxon>
        <taxon>Nakamurella</taxon>
    </lineage>
</organism>
<reference evidence="2" key="1">
    <citation type="submission" date="2021-01" db="EMBL/GenBank/DDBJ databases">
        <title>KCTC 19127 draft genome.</title>
        <authorList>
            <person name="An D."/>
        </authorList>
    </citation>
    <scope>NUCLEOTIDE SEQUENCE</scope>
    <source>
        <strain evidence="2">KCTC 19127</strain>
    </source>
</reference>
<evidence type="ECO:0008006" key="4">
    <source>
        <dbReference type="Google" id="ProtNLM"/>
    </source>
</evidence>
<keyword evidence="1" id="KW-1133">Transmembrane helix</keyword>
<dbReference type="Proteomes" id="UP000663801">
    <property type="component" value="Unassembled WGS sequence"/>
</dbReference>
<proteinExistence type="predicted"/>
<sequence>MHVVHGHVDDDLVGAFVDDNRTWFWPVVGVVSLVVLLLVVRWLIAVLFSTDRSGDVVLPGDRAHGTTTLAAGALTAATEREIESFTGVQSAAARLIGDPTAPELVVDVTLNRDADPTAVRRRIEDETIGHVRQAMDQPNLPATVDISIGNRTIDKVR</sequence>
<dbReference type="EMBL" id="JAERWL010000011">
    <property type="protein sequence ID" value="MBM9477589.1"/>
    <property type="molecule type" value="Genomic_DNA"/>
</dbReference>
<gene>
    <name evidence="2" type="ORF">JL107_14150</name>
</gene>
<accession>A0A938YQK6</accession>
<dbReference type="RefSeq" id="WP_205257711.1">
    <property type="nucleotide sequence ID" value="NZ_BAAAPV010000005.1"/>
</dbReference>
<dbReference type="AlphaFoldDB" id="A0A938YQK6"/>
<feature type="transmembrane region" description="Helical" evidence="1">
    <location>
        <begin position="23"/>
        <end position="44"/>
    </location>
</feature>
<evidence type="ECO:0000313" key="3">
    <source>
        <dbReference type="Proteomes" id="UP000663801"/>
    </source>
</evidence>
<keyword evidence="1" id="KW-0472">Membrane</keyword>
<evidence type="ECO:0000256" key="1">
    <source>
        <dbReference type="SAM" id="Phobius"/>
    </source>
</evidence>